<reference evidence="3" key="1">
    <citation type="submission" date="2023-08" db="EMBL/GenBank/DDBJ databases">
        <title>The novel hydrolase IpcH responsible for the initial isoprocarb degradation step in Rhodococcus sp. D-6.</title>
        <authorList>
            <person name="Zhu Q."/>
        </authorList>
    </citation>
    <scope>NUCLEOTIDE SEQUENCE</scope>
    <source>
        <strain evidence="3">D-6</strain>
    </source>
</reference>
<dbReference type="PROSITE" id="PS50983">
    <property type="entry name" value="FE_B12_PBP"/>
    <property type="match status" value="1"/>
</dbReference>
<dbReference type="RefSeq" id="WP_082920953.1">
    <property type="nucleotide sequence ID" value="NZ_CP132970.1"/>
</dbReference>
<organism evidence="3">
    <name type="scientific">Rhodococcus sp. D-6</name>
    <dbReference type="NCBI Taxonomy" id="1387842"/>
    <lineage>
        <taxon>Bacteria</taxon>
        <taxon>Bacillati</taxon>
        <taxon>Actinomycetota</taxon>
        <taxon>Actinomycetes</taxon>
        <taxon>Mycobacteriales</taxon>
        <taxon>Nocardiaceae</taxon>
        <taxon>Rhodococcus</taxon>
    </lineage>
</organism>
<gene>
    <name evidence="3" type="ORF">RBB84_07060</name>
</gene>
<feature type="domain" description="Fe/B12 periplasmic-binding" evidence="2">
    <location>
        <begin position="89"/>
        <end position="346"/>
    </location>
</feature>
<evidence type="ECO:0000259" key="2">
    <source>
        <dbReference type="PROSITE" id="PS50983"/>
    </source>
</evidence>
<protein>
    <submittedName>
        <fullName evidence="3">ABC transporter substrate-binding protein</fullName>
    </submittedName>
</protein>
<dbReference type="EMBL" id="CP132970">
    <property type="protein sequence ID" value="XBW05674.1"/>
    <property type="molecule type" value="Genomic_DNA"/>
</dbReference>
<evidence type="ECO:0000313" key="3">
    <source>
        <dbReference type="EMBL" id="XBW05674.1"/>
    </source>
</evidence>
<sequence>MFRSLLRLFRSLLRLPVALIAVLGVLLVAACSAPTTDGTTVTDVATGPRTAVVDAEPEPITTDPAPALPATVRGVDGVETTITDISRIVVADRSGTLAQTVYALGLGDKLVGRSTASFPAIQDVPNVTPGGHGLNAEAILALNPTVVLTDTSIGPLAVQEQIRATGVPVVFVDPERSLDTVADDIEAVAAALGVPEAGAALAQRTLDEIAAAKDSIPADHPEPTVAFLYLRGSAIKMLGGPGSGADALVAAAGGRDAGILAGLDSQFVPITSEAMIASAPDIILVMTHSLDSVGGPEGLSQLPGVAQTPAGKTGTIVDMDDSTLLSFGPQTGKVLAALVEAFYPSDRS</sequence>
<comment type="similarity">
    <text evidence="1">Belongs to the bacterial solute-binding protein 8 family.</text>
</comment>
<accession>A0AAU7V108</accession>
<name>A0AAU7V108_9NOCA</name>
<dbReference type="PANTHER" id="PTHR30535:SF4">
    <property type="entry name" value="HEMIN-BINDING PERIPLASMIC PROTEIN HMUT"/>
    <property type="match status" value="1"/>
</dbReference>
<dbReference type="PANTHER" id="PTHR30535">
    <property type="entry name" value="VITAMIN B12-BINDING PROTEIN"/>
    <property type="match status" value="1"/>
</dbReference>
<dbReference type="AlphaFoldDB" id="A0AAU7V108"/>
<proteinExistence type="inferred from homology"/>
<evidence type="ECO:0000256" key="1">
    <source>
        <dbReference type="ARBA" id="ARBA00008814"/>
    </source>
</evidence>
<dbReference type="KEGG" id="rhox:RBB84_07060"/>
<dbReference type="Pfam" id="PF01497">
    <property type="entry name" value="Peripla_BP_2"/>
    <property type="match status" value="1"/>
</dbReference>
<dbReference type="InterPro" id="IPR050902">
    <property type="entry name" value="ABC_Transporter_SBP"/>
</dbReference>
<dbReference type="Gene3D" id="3.40.50.1980">
    <property type="entry name" value="Nitrogenase molybdenum iron protein domain"/>
    <property type="match status" value="2"/>
</dbReference>
<dbReference type="SUPFAM" id="SSF53807">
    <property type="entry name" value="Helical backbone' metal receptor"/>
    <property type="match status" value="1"/>
</dbReference>
<dbReference type="InterPro" id="IPR002491">
    <property type="entry name" value="ABC_transptr_periplasmic_BD"/>
</dbReference>
<dbReference type="PROSITE" id="PS51257">
    <property type="entry name" value="PROKAR_LIPOPROTEIN"/>
    <property type="match status" value="1"/>
</dbReference>